<accession>A0A9X4LAP9</accession>
<dbReference type="RefSeq" id="WP_277595890.1">
    <property type="nucleotide sequence ID" value="NZ_JAMBPX010000011.1"/>
</dbReference>
<sequence>MKIIKFHQDSCQPCRMVESFLSDVLKVEVDESYNVWDNDRVTLEMVQNYMIMQTPVILLIDDEYKEIGKSVGFKPSELENLFSKRG</sequence>
<organism evidence="1 2">
    <name type="scientific">Staphylococcus equorum</name>
    <dbReference type="NCBI Taxonomy" id="246432"/>
    <lineage>
        <taxon>Bacteria</taxon>
        <taxon>Bacillati</taxon>
        <taxon>Bacillota</taxon>
        <taxon>Bacilli</taxon>
        <taxon>Bacillales</taxon>
        <taxon>Staphylococcaceae</taxon>
        <taxon>Staphylococcus</taxon>
    </lineage>
</organism>
<gene>
    <name evidence="1" type="ORF">M4L21_13640</name>
</gene>
<dbReference type="InterPro" id="IPR036249">
    <property type="entry name" value="Thioredoxin-like_sf"/>
</dbReference>
<dbReference type="Proteomes" id="UP001152302">
    <property type="component" value="Unassembled WGS sequence"/>
</dbReference>
<evidence type="ECO:0000313" key="2">
    <source>
        <dbReference type="Proteomes" id="UP001152302"/>
    </source>
</evidence>
<dbReference type="AlphaFoldDB" id="A0A9X4LAP9"/>
<dbReference type="SUPFAM" id="SSF52833">
    <property type="entry name" value="Thioredoxin-like"/>
    <property type="match status" value="1"/>
</dbReference>
<protein>
    <submittedName>
        <fullName evidence="1">Thioredoxin family protein</fullName>
    </submittedName>
</protein>
<dbReference type="CDD" id="cd02947">
    <property type="entry name" value="TRX_family"/>
    <property type="match status" value="1"/>
</dbReference>
<evidence type="ECO:0000313" key="1">
    <source>
        <dbReference type="EMBL" id="MDG0860371.1"/>
    </source>
</evidence>
<reference evidence="1" key="1">
    <citation type="submission" date="2022-05" db="EMBL/GenBank/DDBJ databases">
        <title>Comparative genomics of Staphylococcus equorum isolates.</title>
        <authorList>
            <person name="Luelf R.H."/>
        </authorList>
    </citation>
    <scope>NUCLEOTIDE SEQUENCE</scope>
    <source>
        <strain evidence="1">TMW 2.2343</strain>
    </source>
</reference>
<dbReference type="Gene3D" id="3.40.30.10">
    <property type="entry name" value="Glutaredoxin"/>
    <property type="match status" value="1"/>
</dbReference>
<proteinExistence type="predicted"/>
<name>A0A9X4LAP9_9STAP</name>
<comment type="caution">
    <text evidence="1">The sequence shown here is derived from an EMBL/GenBank/DDBJ whole genome shotgun (WGS) entry which is preliminary data.</text>
</comment>
<dbReference type="EMBL" id="JAMBPX010000011">
    <property type="protein sequence ID" value="MDG0860371.1"/>
    <property type="molecule type" value="Genomic_DNA"/>
</dbReference>